<gene>
    <name evidence="20" type="ORF">HDU87_002407</name>
</gene>
<evidence type="ECO:0000256" key="7">
    <source>
        <dbReference type="ARBA" id="ARBA00022676"/>
    </source>
</evidence>
<keyword evidence="13" id="KW-1133">Transmembrane helix</keyword>
<sequence length="546" mass="62609">MTSFRIDLARRPSRTRSGTPIRVRGLRRQVLLVCIAFSAFMATAAVIFRSGIELPSGTTLAQNRHSSLATSAPESDMHNGDETEIVDSILPSELHHQPRWIPLSGFNYCTILEGATIDSYTEISALGGGTIADNGDDGVTPEEIVALIDDSARQAEKSLMSRYPVLFKSDVHRYVCYSAAEGSNQYMNLTKEPLLHRIDPISYYGNLIPSLQEAPSPLPAPRRRYSLAYLLMIHKATVWEQSKLLIHALDDGSAVFLIHVDPQAEGVIEAVGAWIDDRDGETVGNVFVAQTNFEGMWGHASLVWMQLSGFWELLDLADWDYVINLSGYDWPLRTSKEIYKALTRPTHVGREHIEFWSEPSDIANRITRPHFGRSDRPSVEWSLVHPREVGLRYPPFRSWAYCKQHQWMMLTSSFIRHLRTDADALTLLAYMEHTWIPDESYFCAVIANNPVFSKRVYNDKKRYLRFWGQHPTKLTLDNISDFPPEKVGDAPRYLFVRKVNATEDRELVEWINENHIEKHKGKEIEAVEEEKEEWEKELRWRLGWHT</sequence>
<dbReference type="AlphaFoldDB" id="A0AAD5TLQ9"/>
<dbReference type="PANTHER" id="PTHR46025:SF3">
    <property type="entry name" value="XYLOSYLTRANSFERASE OXT"/>
    <property type="match status" value="1"/>
</dbReference>
<comment type="pathway">
    <text evidence="4">Glycan metabolism; heparan sulfate biosynthesis.</text>
</comment>
<comment type="similarity">
    <text evidence="5">Belongs to the glycosyltransferase 14 family. XylT subfamily.</text>
</comment>
<keyword evidence="12" id="KW-0735">Signal-anchor</keyword>
<evidence type="ECO:0000256" key="19">
    <source>
        <dbReference type="ARBA" id="ARBA00047847"/>
    </source>
</evidence>
<organism evidence="20 21">
    <name type="scientific">Geranomyces variabilis</name>
    <dbReference type="NCBI Taxonomy" id="109894"/>
    <lineage>
        <taxon>Eukaryota</taxon>
        <taxon>Fungi</taxon>
        <taxon>Fungi incertae sedis</taxon>
        <taxon>Chytridiomycota</taxon>
        <taxon>Chytridiomycota incertae sedis</taxon>
        <taxon>Chytridiomycetes</taxon>
        <taxon>Spizellomycetales</taxon>
        <taxon>Powellomycetaceae</taxon>
        <taxon>Geranomyces</taxon>
    </lineage>
</organism>
<reference evidence="20" key="1">
    <citation type="submission" date="2020-05" db="EMBL/GenBank/DDBJ databases">
        <title>Phylogenomic resolution of chytrid fungi.</title>
        <authorList>
            <person name="Stajich J.E."/>
            <person name="Amses K."/>
            <person name="Simmons R."/>
            <person name="Seto K."/>
            <person name="Myers J."/>
            <person name="Bonds A."/>
            <person name="Quandt C.A."/>
            <person name="Barry K."/>
            <person name="Liu P."/>
            <person name="Grigoriev I."/>
            <person name="Longcore J.E."/>
            <person name="James T.Y."/>
        </authorList>
    </citation>
    <scope>NUCLEOTIDE SEQUENCE</scope>
    <source>
        <strain evidence="20">JEL0379</strain>
    </source>
</reference>
<dbReference type="PANTHER" id="PTHR46025">
    <property type="entry name" value="XYLOSYLTRANSFERASE OXT"/>
    <property type="match status" value="1"/>
</dbReference>
<dbReference type="Proteomes" id="UP001212152">
    <property type="component" value="Unassembled WGS sequence"/>
</dbReference>
<keyword evidence="17" id="KW-0325">Glycoprotein</keyword>
<proteinExistence type="inferred from homology"/>
<keyword evidence="11" id="KW-0256">Endoplasmic reticulum</keyword>
<evidence type="ECO:0000256" key="3">
    <source>
        <dbReference type="ARBA" id="ARBA00004840"/>
    </source>
</evidence>
<dbReference type="InterPro" id="IPR003406">
    <property type="entry name" value="Glyco_trans_14"/>
</dbReference>
<keyword evidence="21" id="KW-1185">Reference proteome</keyword>
<evidence type="ECO:0000256" key="15">
    <source>
        <dbReference type="ARBA" id="ARBA00023136"/>
    </source>
</evidence>
<dbReference type="GO" id="GO:0000139">
    <property type="term" value="C:Golgi membrane"/>
    <property type="evidence" value="ECO:0007669"/>
    <property type="project" value="UniProtKB-SubCell"/>
</dbReference>
<evidence type="ECO:0000313" key="21">
    <source>
        <dbReference type="Proteomes" id="UP001212152"/>
    </source>
</evidence>
<comment type="catalytic activity">
    <reaction evidence="19">
        <text>UDP-alpha-D-xylose + L-seryl-[protein] = 3-O-(beta-D-xylosyl)-L-seryl-[protein] + UDP + H(+)</text>
        <dbReference type="Rhea" id="RHEA:50192"/>
        <dbReference type="Rhea" id="RHEA-COMP:9863"/>
        <dbReference type="Rhea" id="RHEA-COMP:12567"/>
        <dbReference type="ChEBI" id="CHEBI:15378"/>
        <dbReference type="ChEBI" id="CHEBI:29999"/>
        <dbReference type="ChEBI" id="CHEBI:57632"/>
        <dbReference type="ChEBI" id="CHEBI:58223"/>
        <dbReference type="ChEBI" id="CHEBI:132085"/>
        <dbReference type="EC" id="2.4.2.26"/>
    </reaction>
</comment>
<evidence type="ECO:0000256" key="12">
    <source>
        <dbReference type="ARBA" id="ARBA00022968"/>
    </source>
</evidence>
<evidence type="ECO:0000256" key="10">
    <source>
        <dbReference type="ARBA" id="ARBA00022723"/>
    </source>
</evidence>
<evidence type="ECO:0000256" key="1">
    <source>
        <dbReference type="ARBA" id="ARBA00004323"/>
    </source>
</evidence>
<evidence type="ECO:0000256" key="9">
    <source>
        <dbReference type="ARBA" id="ARBA00022692"/>
    </source>
</evidence>
<evidence type="ECO:0000256" key="6">
    <source>
        <dbReference type="ARBA" id="ARBA00011972"/>
    </source>
</evidence>
<keyword evidence="10" id="KW-0479">Metal-binding</keyword>
<evidence type="ECO:0000256" key="11">
    <source>
        <dbReference type="ARBA" id="ARBA00022824"/>
    </source>
</evidence>
<evidence type="ECO:0000256" key="16">
    <source>
        <dbReference type="ARBA" id="ARBA00023157"/>
    </source>
</evidence>
<keyword evidence="14" id="KW-0333">Golgi apparatus</keyword>
<evidence type="ECO:0000256" key="13">
    <source>
        <dbReference type="ARBA" id="ARBA00022989"/>
    </source>
</evidence>
<evidence type="ECO:0000313" key="20">
    <source>
        <dbReference type="EMBL" id="KAJ3179839.1"/>
    </source>
</evidence>
<keyword evidence="16" id="KW-1015">Disulfide bond</keyword>
<dbReference type="InterPro" id="IPR043538">
    <property type="entry name" value="XYLT"/>
</dbReference>
<keyword evidence="9" id="KW-0812">Transmembrane</keyword>
<comment type="subcellular location">
    <subcellularLocation>
        <location evidence="2">Endoplasmic reticulum membrane</location>
        <topology evidence="2">Single-pass type II membrane protein</topology>
    </subcellularLocation>
    <subcellularLocation>
        <location evidence="1">Golgi apparatus membrane</location>
        <topology evidence="1">Single-pass type II membrane protein</topology>
    </subcellularLocation>
</comment>
<evidence type="ECO:0000256" key="4">
    <source>
        <dbReference type="ARBA" id="ARBA00005093"/>
    </source>
</evidence>
<comment type="caution">
    <text evidence="20">The sequence shown here is derived from an EMBL/GenBank/DDBJ whole genome shotgun (WGS) entry which is preliminary data.</text>
</comment>
<evidence type="ECO:0000256" key="17">
    <source>
        <dbReference type="ARBA" id="ARBA00023180"/>
    </source>
</evidence>
<evidence type="ECO:0000256" key="8">
    <source>
        <dbReference type="ARBA" id="ARBA00022679"/>
    </source>
</evidence>
<evidence type="ECO:0000256" key="2">
    <source>
        <dbReference type="ARBA" id="ARBA00004648"/>
    </source>
</evidence>
<keyword evidence="15" id="KW-0472">Membrane</keyword>
<dbReference type="GO" id="GO:0005789">
    <property type="term" value="C:endoplasmic reticulum membrane"/>
    <property type="evidence" value="ECO:0007669"/>
    <property type="project" value="UniProtKB-SubCell"/>
</dbReference>
<dbReference type="GO" id="GO:0050650">
    <property type="term" value="P:chondroitin sulfate proteoglycan biosynthetic process"/>
    <property type="evidence" value="ECO:0007669"/>
    <property type="project" value="TreeGrafter"/>
</dbReference>
<dbReference type="EC" id="2.4.2.26" evidence="6"/>
<name>A0AAD5TLQ9_9FUNG</name>
<comment type="pathway">
    <text evidence="3">Glycan metabolism; chondroitin sulfate biosynthesis.</text>
</comment>
<protein>
    <recommendedName>
        <fullName evidence="6">protein xylosyltransferase</fullName>
        <ecNumber evidence="6">2.4.2.26</ecNumber>
    </recommendedName>
    <alternativeName>
        <fullName evidence="18">Peptide O-xylosyltransferase</fullName>
    </alternativeName>
</protein>
<evidence type="ECO:0000256" key="14">
    <source>
        <dbReference type="ARBA" id="ARBA00023034"/>
    </source>
</evidence>
<dbReference type="GO" id="GO:0030158">
    <property type="term" value="F:protein xylosyltransferase activity"/>
    <property type="evidence" value="ECO:0007669"/>
    <property type="project" value="UniProtKB-EC"/>
</dbReference>
<dbReference type="Pfam" id="PF02485">
    <property type="entry name" value="Branch"/>
    <property type="match status" value="1"/>
</dbReference>
<dbReference type="GO" id="GO:0046872">
    <property type="term" value="F:metal ion binding"/>
    <property type="evidence" value="ECO:0007669"/>
    <property type="project" value="UniProtKB-KW"/>
</dbReference>
<evidence type="ECO:0000256" key="5">
    <source>
        <dbReference type="ARBA" id="ARBA00010195"/>
    </source>
</evidence>
<keyword evidence="7" id="KW-0328">Glycosyltransferase</keyword>
<accession>A0AAD5TLQ9</accession>
<keyword evidence="8" id="KW-0808">Transferase</keyword>
<dbReference type="GO" id="GO:0015012">
    <property type="term" value="P:heparan sulfate proteoglycan biosynthetic process"/>
    <property type="evidence" value="ECO:0007669"/>
    <property type="project" value="TreeGrafter"/>
</dbReference>
<dbReference type="EMBL" id="JADGJQ010000019">
    <property type="protein sequence ID" value="KAJ3179839.1"/>
    <property type="molecule type" value="Genomic_DNA"/>
</dbReference>
<evidence type="ECO:0000256" key="18">
    <source>
        <dbReference type="ARBA" id="ARBA00042865"/>
    </source>
</evidence>